<organism evidence="1 2">
    <name type="scientific">Maridesulfovibrio hydrothermalis AM13 = DSM 14728</name>
    <dbReference type="NCBI Taxonomy" id="1121451"/>
    <lineage>
        <taxon>Bacteria</taxon>
        <taxon>Pseudomonadati</taxon>
        <taxon>Thermodesulfobacteriota</taxon>
        <taxon>Desulfovibrionia</taxon>
        <taxon>Desulfovibrionales</taxon>
        <taxon>Desulfovibrionaceae</taxon>
        <taxon>Maridesulfovibrio</taxon>
    </lineage>
</organism>
<name>L0RF94_9BACT</name>
<dbReference type="PATRIC" id="fig|1121451.3.peg.3383"/>
<proteinExistence type="predicted"/>
<accession>L0RF94</accession>
<dbReference type="PROSITE" id="PS51257">
    <property type="entry name" value="PROKAR_LIPOPROTEIN"/>
    <property type="match status" value="1"/>
</dbReference>
<evidence type="ECO:0000313" key="2">
    <source>
        <dbReference type="Proteomes" id="UP000010808"/>
    </source>
</evidence>
<dbReference type="OrthoDB" id="5449419at2"/>
<sequence length="271" mass="29809">MLNRKFRGGILFLMLILVAGCARINIPSPDNMADAPSPCAAPESILSFFEGIPYRGDGAINRFGDFTLFAQPDTRFEKPGLNCSGFTVAASRYFLKRNFALADMTIDRLADSGVGAADGQDWDFGYDLILNVTQGMERKVMLPYGKTASIKDNDGMSLRGFNLHDRAAWADVISSMRPGNLYLFSMNKPVKFKNYKLLHYHVGVIVPDGRGHIWLCHATTKGGVNKVDIAHPEKLNRVIEANPETDLGPRSILIIETPLCGGLRPAKSTTE</sequence>
<keyword evidence="2" id="KW-1185">Reference proteome</keyword>
<dbReference type="KEGG" id="dhy:DESAM_23176"/>
<dbReference type="RefSeq" id="WP_015338040.1">
    <property type="nucleotide sequence ID" value="NC_020055.1"/>
</dbReference>
<dbReference type="Proteomes" id="UP000010808">
    <property type="component" value="Chromosome"/>
</dbReference>
<dbReference type="STRING" id="1121451.DESAM_23176"/>
<dbReference type="EMBL" id="FO203522">
    <property type="protein sequence ID" value="CCO25443.1"/>
    <property type="molecule type" value="Genomic_DNA"/>
</dbReference>
<dbReference type="eggNOG" id="ENOG5033Z0E">
    <property type="taxonomic scope" value="Bacteria"/>
</dbReference>
<dbReference type="AlphaFoldDB" id="L0RF94"/>
<gene>
    <name evidence="1" type="ORF">DESAM_23176</name>
</gene>
<reference evidence="1 2" key="1">
    <citation type="submission" date="2012-10" db="EMBL/GenBank/DDBJ databases">
        <authorList>
            <person name="Genoscope - CEA"/>
        </authorList>
    </citation>
    <scope>NUCLEOTIDE SEQUENCE [LARGE SCALE GENOMIC DNA]</scope>
    <source>
        <strain evidence="2">AM13 / DSM 14728</strain>
    </source>
</reference>
<evidence type="ECO:0000313" key="1">
    <source>
        <dbReference type="EMBL" id="CCO25443.1"/>
    </source>
</evidence>
<dbReference type="HOGENOM" id="CLU_1044819_0_0_7"/>
<protein>
    <submittedName>
        <fullName evidence="1">Uncharacterized protein</fullName>
    </submittedName>
</protein>